<protein>
    <submittedName>
        <fullName evidence="2">Histidine-type phosphatase</fullName>
    </submittedName>
</protein>
<gene>
    <name evidence="2" type="ORF">HLH48_00915</name>
</gene>
<feature type="signal peptide" evidence="1">
    <location>
        <begin position="1"/>
        <end position="29"/>
    </location>
</feature>
<sequence length="432" mass="44941">MIPHQTYARWRLLGAALMLAATCGGGARAATPGPAALAGATLEKLVLVSRHGIRSPTTAPEGLKALTGRDWPAWPVPPGQLTPHGRAALAGMAEALGARYRRLGLLPATGCPAPGTVAIWADAADDRTRQSGAIMAASLAPRCGLAAHSLAAGQADPFFNALAAGAATLDQPRVTEALGQAITRDRAQRPPPVRDALARLQALVAPDGCARPDGPCLTGGLSLSWRPLSWRHGAPHLKGGPVQAATIAENMMLAYSQGMSPRQVAWGAPDDAALLATILPAHAYAAMLTRRLPAIALPRGSVLSRAVIDLLAGRPVTLPDHGTIGPAARLVLFAGHDTTLDMLATIFGLDWHFADQPDPTAPDTTLAFERWHLGDGSRAVRVVVLHQGLEQLRSARRPDLLGPNATELPIGTCAGATLCPLERLHPATLPPA</sequence>
<dbReference type="InterPro" id="IPR033379">
    <property type="entry name" value="Acid_Pase_AS"/>
</dbReference>
<dbReference type="AlphaFoldDB" id="A0A7W4I9L7"/>
<dbReference type="Gene3D" id="3.40.50.1240">
    <property type="entry name" value="Phosphoglycerate mutase-like"/>
    <property type="match status" value="2"/>
</dbReference>
<dbReference type="EMBL" id="JABEQJ010000001">
    <property type="protein sequence ID" value="MBB2158752.1"/>
    <property type="molecule type" value="Genomic_DNA"/>
</dbReference>
<evidence type="ECO:0000256" key="1">
    <source>
        <dbReference type="SAM" id="SignalP"/>
    </source>
</evidence>
<dbReference type="SUPFAM" id="SSF53254">
    <property type="entry name" value="Phosphoglycerate mutase-like"/>
    <property type="match status" value="1"/>
</dbReference>
<proteinExistence type="predicted"/>
<name>A0A7W4I9L7_9PROT</name>
<dbReference type="Pfam" id="PF00328">
    <property type="entry name" value="His_Phos_2"/>
    <property type="match status" value="1"/>
</dbReference>
<dbReference type="InterPro" id="IPR000560">
    <property type="entry name" value="His_Pase_clade-2"/>
</dbReference>
<keyword evidence="1" id="KW-0732">Signal</keyword>
<dbReference type="RefSeq" id="WP_182995615.1">
    <property type="nucleotide sequence ID" value="NZ_JABEQJ010000001.1"/>
</dbReference>
<dbReference type="InterPro" id="IPR029033">
    <property type="entry name" value="His_PPase_superfam"/>
</dbReference>
<feature type="chain" id="PRO_5031244676" evidence="1">
    <location>
        <begin position="30"/>
        <end position="432"/>
    </location>
</feature>
<dbReference type="Proteomes" id="UP000589085">
    <property type="component" value="Unassembled WGS sequence"/>
</dbReference>
<dbReference type="CDD" id="cd07061">
    <property type="entry name" value="HP_HAP_like"/>
    <property type="match status" value="1"/>
</dbReference>
<organism evidence="2 3">
    <name type="scientific">Gluconacetobacter sacchari</name>
    <dbReference type="NCBI Taxonomy" id="92759"/>
    <lineage>
        <taxon>Bacteria</taxon>
        <taxon>Pseudomonadati</taxon>
        <taxon>Pseudomonadota</taxon>
        <taxon>Alphaproteobacteria</taxon>
        <taxon>Acetobacterales</taxon>
        <taxon>Acetobacteraceae</taxon>
        <taxon>Gluconacetobacter</taxon>
    </lineage>
</organism>
<evidence type="ECO:0000313" key="3">
    <source>
        <dbReference type="Proteomes" id="UP000589085"/>
    </source>
</evidence>
<evidence type="ECO:0000313" key="2">
    <source>
        <dbReference type="EMBL" id="MBB2158752.1"/>
    </source>
</evidence>
<comment type="caution">
    <text evidence="2">The sequence shown here is derived from an EMBL/GenBank/DDBJ whole genome shotgun (WGS) entry which is preliminary data.</text>
</comment>
<dbReference type="PROSITE" id="PS00616">
    <property type="entry name" value="HIS_ACID_PHOSPHAT_1"/>
    <property type="match status" value="1"/>
</dbReference>
<reference evidence="2 3" key="1">
    <citation type="submission" date="2020-04" db="EMBL/GenBank/DDBJ databases">
        <title>Description of novel Gluconacetobacter.</title>
        <authorList>
            <person name="Sombolestani A."/>
        </authorList>
    </citation>
    <scope>NUCLEOTIDE SEQUENCE [LARGE SCALE GENOMIC DNA]</scope>
    <source>
        <strain evidence="2 3">LMG 19747</strain>
    </source>
</reference>
<accession>A0A7W4I9L7</accession>